<comment type="caution">
    <text evidence="7">The sequence shown here is derived from an EMBL/GenBank/DDBJ whole genome shotgun (WGS) entry which is preliminary data.</text>
</comment>
<dbReference type="PANTHER" id="PTHR26454:SF30">
    <property type="entry name" value="OLFACTORY RECEPTOR 6X1"/>
    <property type="match status" value="1"/>
</dbReference>
<proteinExistence type="predicted"/>
<dbReference type="Proteomes" id="UP001333110">
    <property type="component" value="Unassembled WGS sequence"/>
</dbReference>
<evidence type="ECO:0000256" key="4">
    <source>
        <dbReference type="ARBA" id="ARBA00023040"/>
    </source>
</evidence>
<dbReference type="EMBL" id="JAUNZN010000066">
    <property type="protein sequence ID" value="KAK4805699.1"/>
    <property type="molecule type" value="Genomic_DNA"/>
</dbReference>
<keyword evidence="8" id="KW-1185">Reference proteome</keyword>
<dbReference type="SUPFAM" id="SSF81321">
    <property type="entry name" value="Family A G protein-coupled receptor-like"/>
    <property type="match status" value="1"/>
</dbReference>
<dbReference type="GO" id="GO:0004984">
    <property type="term" value="F:olfactory receptor activity"/>
    <property type="evidence" value="ECO:0007669"/>
    <property type="project" value="TreeGrafter"/>
</dbReference>
<keyword evidence="6" id="KW-0812">Transmembrane</keyword>
<dbReference type="AlphaFoldDB" id="A0AAN7RGG0"/>
<dbReference type="PANTHER" id="PTHR26454">
    <property type="entry name" value="OLFACTORY RECEPTOR"/>
    <property type="match status" value="1"/>
</dbReference>
<evidence type="ECO:0000256" key="3">
    <source>
        <dbReference type="ARBA" id="ARBA00022725"/>
    </source>
</evidence>
<dbReference type="InterPro" id="IPR047132">
    <property type="entry name" value="Olfact_rcpt_6C-like"/>
</dbReference>
<reference evidence="7 8" key="1">
    <citation type="journal article" date="2023" name="J. Hered.">
        <title>Chromosome-level genome of the wood stork (Mycteria americana) provides insight into avian chromosome evolution.</title>
        <authorList>
            <person name="Flamio R. Jr."/>
            <person name="Ramstad K.M."/>
        </authorList>
    </citation>
    <scope>NUCLEOTIDE SEQUENCE [LARGE SCALE GENOMIC DNA]</scope>
    <source>
        <strain evidence="7">JAX WOST 10</strain>
    </source>
</reference>
<evidence type="ECO:0000313" key="8">
    <source>
        <dbReference type="Proteomes" id="UP001333110"/>
    </source>
</evidence>
<name>A0AAN7RGG0_MYCAM</name>
<sequence>MSVLLVRCLLCSKNYIDHFYRVAGPLLSLACGGTMLFETLGFCHQKALPACSSHLTMVPILYGAVIFMYLKLMARSSFSLSRVESTLNTLLTLLLKPFGYTIRNKELKAALRRTARQ</sequence>
<evidence type="ECO:0000256" key="6">
    <source>
        <dbReference type="SAM" id="Phobius"/>
    </source>
</evidence>
<protein>
    <submittedName>
        <fullName evidence="7">Uncharacterized protein</fullName>
    </submittedName>
</protein>
<keyword evidence="2" id="KW-1003">Cell membrane</keyword>
<evidence type="ECO:0000256" key="2">
    <source>
        <dbReference type="ARBA" id="ARBA00022475"/>
    </source>
</evidence>
<organism evidence="7 8">
    <name type="scientific">Mycteria americana</name>
    <name type="common">Wood stork</name>
    <dbReference type="NCBI Taxonomy" id="33587"/>
    <lineage>
        <taxon>Eukaryota</taxon>
        <taxon>Metazoa</taxon>
        <taxon>Chordata</taxon>
        <taxon>Craniata</taxon>
        <taxon>Vertebrata</taxon>
        <taxon>Euteleostomi</taxon>
        <taxon>Archelosauria</taxon>
        <taxon>Archosauria</taxon>
        <taxon>Dinosauria</taxon>
        <taxon>Saurischia</taxon>
        <taxon>Theropoda</taxon>
        <taxon>Coelurosauria</taxon>
        <taxon>Aves</taxon>
        <taxon>Neognathae</taxon>
        <taxon>Neoaves</taxon>
        <taxon>Aequornithes</taxon>
        <taxon>Ciconiiformes</taxon>
        <taxon>Ciconiidae</taxon>
        <taxon>Mycteria</taxon>
    </lineage>
</organism>
<comment type="subcellular location">
    <subcellularLocation>
        <location evidence="1">Cell membrane</location>
        <topology evidence="1">Multi-pass membrane protein</topology>
    </subcellularLocation>
</comment>
<dbReference type="GO" id="GO:0005886">
    <property type="term" value="C:plasma membrane"/>
    <property type="evidence" value="ECO:0007669"/>
    <property type="project" value="UniProtKB-SubCell"/>
</dbReference>
<keyword evidence="4" id="KW-0297">G-protein coupled receptor</keyword>
<keyword evidence="5" id="KW-0675">Receptor</keyword>
<keyword evidence="6" id="KW-0472">Membrane</keyword>
<keyword evidence="3" id="KW-0552">Olfaction</keyword>
<keyword evidence="3" id="KW-0716">Sensory transduction</keyword>
<accession>A0AAN7RGG0</accession>
<evidence type="ECO:0000256" key="5">
    <source>
        <dbReference type="ARBA" id="ARBA00023170"/>
    </source>
</evidence>
<keyword evidence="6" id="KW-1133">Transmembrane helix</keyword>
<keyword evidence="4" id="KW-0807">Transducer</keyword>
<evidence type="ECO:0000313" key="7">
    <source>
        <dbReference type="EMBL" id="KAK4805699.1"/>
    </source>
</evidence>
<feature type="transmembrane region" description="Helical" evidence="6">
    <location>
        <begin position="22"/>
        <end position="43"/>
    </location>
</feature>
<dbReference type="GO" id="GO:0004930">
    <property type="term" value="F:G protein-coupled receptor activity"/>
    <property type="evidence" value="ECO:0007669"/>
    <property type="project" value="UniProtKB-KW"/>
</dbReference>
<evidence type="ECO:0000256" key="1">
    <source>
        <dbReference type="ARBA" id="ARBA00004651"/>
    </source>
</evidence>
<feature type="transmembrane region" description="Helical" evidence="6">
    <location>
        <begin position="55"/>
        <end position="74"/>
    </location>
</feature>
<gene>
    <name evidence="7" type="ORF">QYF61_022457</name>
</gene>